<dbReference type="GO" id="GO:0005615">
    <property type="term" value="C:extracellular space"/>
    <property type="evidence" value="ECO:0007669"/>
    <property type="project" value="TreeGrafter"/>
</dbReference>
<name>A0A8H3HG97_9AGAM</name>
<dbReference type="AlphaFoldDB" id="A0A8H3HG97"/>
<keyword evidence="3" id="KW-0378">Hydrolase</keyword>
<sequence>MDVLHIQSSESQSRDDSSSRNEGHGAQRALIRLPRSLPLTLRPGTNIQSHVAERREGFEIKYIYSAVFNGYAVNLSPSALKALKASGDVQNIELDQTFTIPGIANSFPSQLGTVRGLPQKRLVGGAGVDIYFFDTGIDISKPCFGGRARWGASFGGYGETDGNGHGTAMAASALCAEAGGTATSASGVAVKVLSDSGSGTTSAIISGINWAVQQYQSTNRPSIGVIALAGAASTALDNAVTAAVNAGFHTVVTAGFSNLPLSNVSPARVPGAVTVGALPRSKAYPSNSNYGAGLDIWSFYPIACPAGISGCTTPTNSVQVYPRHLESYVGAYMAVAIGSYGNKTPAVLTADLRSHAIPDVTGVPAGTTNLRAVP</sequence>
<dbReference type="SUPFAM" id="SSF54897">
    <property type="entry name" value="Protease propeptides/inhibitors"/>
    <property type="match status" value="1"/>
</dbReference>
<dbReference type="GO" id="GO:0006508">
    <property type="term" value="P:proteolysis"/>
    <property type="evidence" value="ECO:0007669"/>
    <property type="project" value="UniProtKB-KW"/>
</dbReference>
<dbReference type="Gene3D" id="3.30.70.80">
    <property type="entry name" value="Peptidase S8 propeptide/proteinase inhibitor I9"/>
    <property type="match status" value="1"/>
</dbReference>
<dbReference type="EMBL" id="CAJMWZ010005706">
    <property type="protein sequence ID" value="CAE6510101.1"/>
    <property type="molecule type" value="Genomic_DNA"/>
</dbReference>
<dbReference type="InterPro" id="IPR010259">
    <property type="entry name" value="S8pro/Inhibitor_I9"/>
</dbReference>
<evidence type="ECO:0000256" key="1">
    <source>
        <dbReference type="ARBA" id="ARBA00011073"/>
    </source>
</evidence>
<protein>
    <recommendedName>
        <fullName evidence="7">Inhibitor I9 domain-containing protein</fullName>
    </recommendedName>
</protein>
<comment type="caution">
    <text evidence="5">Lacks conserved residue(s) required for the propagation of feature annotation.</text>
</comment>
<dbReference type="PANTHER" id="PTHR43806">
    <property type="entry name" value="PEPTIDASE S8"/>
    <property type="match status" value="1"/>
</dbReference>
<evidence type="ECO:0000313" key="9">
    <source>
        <dbReference type="Proteomes" id="UP000663850"/>
    </source>
</evidence>
<keyword evidence="2" id="KW-0645">Protease</keyword>
<dbReference type="InterPro" id="IPR036852">
    <property type="entry name" value="Peptidase_S8/S53_dom_sf"/>
</dbReference>
<feature type="non-terminal residue" evidence="8">
    <location>
        <position position="1"/>
    </location>
</feature>
<dbReference type="InterPro" id="IPR050131">
    <property type="entry name" value="Peptidase_S8_subtilisin-like"/>
</dbReference>
<evidence type="ECO:0000256" key="5">
    <source>
        <dbReference type="PROSITE-ProRule" id="PRU01240"/>
    </source>
</evidence>
<feature type="compositionally biased region" description="Basic and acidic residues" evidence="6">
    <location>
        <begin position="12"/>
        <end position="25"/>
    </location>
</feature>
<dbReference type="PROSITE" id="PS51892">
    <property type="entry name" value="SUBTILASE"/>
    <property type="match status" value="1"/>
</dbReference>
<organism evidence="8 9">
    <name type="scientific">Rhizoctonia solani</name>
    <dbReference type="NCBI Taxonomy" id="456999"/>
    <lineage>
        <taxon>Eukaryota</taxon>
        <taxon>Fungi</taxon>
        <taxon>Dikarya</taxon>
        <taxon>Basidiomycota</taxon>
        <taxon>Agaricomycotina</taxon>
        <taxon>Agaricomycetes</taxon>
        <taxon>Cantharellales</taxon>
        <taxon>Ceratobasidiaceae</taxon>
        <taxon>Rhizoctonia</taxon>
    </lineage>
</organism>
<dbReference type="Proteomes" id="UP000663850">
    <property type="component" value="Unassembled WGS sequence"/>
</dbReference>
<dbReference type="Pfam" id="PF05922">
    <property type="entry name" value="Inhibitor_I9"/>
    <property type="match status" value="1"/>
</dbReference>
<proteinExistence type="inferred from homology"/>
<feature type="region of interest" description="Disordered" evidence="6">
    <location>
        <begin position="1"/>
        <end position="27"/>
    </location>
</feature>
<evidence type="ECO:0000256" key="2">
    <source>
        <dbReference type="ARBA" id="ARBA00022670"/>
    </source>
</evidence>
<dbReference type="InterPro" id="IPR037045">
    <property type="entry name" value="S8pro/Inhibitor_I9_sf"/>
</dbReference>
<evidence type="ECO:0000259" key="7">
    <source>
        <dbReference type="Pfam" id="PF05922"/>
    </source>
</evidence>
<evidence type="ECO:0000256" key="3">
    <source>
        <dbReference type="ARBA" id="ARBA00022801"/>
    </source>
</evidence>
<dbReference type="GO" id="GO:0004252">
    <property type="term" value="F:serine-type endopeptidase activity"/>
    <property type="evidence" value="ECO:0007669"/>
    <property type="project" value="InterPro"/>
</dbReference>
<dbReference type="Gene3D" id="3.40.50.200">
    <property type="entry name" value="Peptidase S8/S53 domain"/>
    <property type="match status" value="1"/>
</dbReference>
<dbReference type="SUPFAM" id="SSF52743">
    <property type="entry name" value="Subtilisin-like"/>
    <property type="match status" value="1"/>
</dbReference>
<keyword evidence="4" id="KW-0720">Serine protease</keyword>
<evidence type="ECO:0000256" key="6">
    <source>
        <dbReference type="SAM" id="MobiDB-lite"/>
    </source>
</evidence>
<feature type="domain" description="Inhibitor I9" evidence="7">
    <location>
        <begin position="50"/>
        <end position="99"/>
    </location>
</feature>
<evidence type="ECO:0000313" key="8">
    <source>
        <dbReference type="EMBL" id="CAE6510101.1"/>
    </source>
</evidence>
<evidence type="ECO:0000256" key="4">
    <source>
        <dbReference type="ARBA" id="ARBA00022825"/>
    </source>
</evidence>
<reference evidence="8" key="1">
    <citation type="submission" date="2021-01" db="EMBL/GenBank/DDBJ databases">
        <authorList>
            <person name="Kaushik A."/>
        </authorList>
    </citation>
    <scope>NUCLEOTIDE SEQUENCE</scope>
    <source>
        <strain evidence="8">Type strain: AG8-Rh-89/</strain>
    </source>
</reference>
<comment type="caution">
    <text evidence="8">The sequence shown here is derived from an EMBL/GenBank/DDBJ whole genome shotgun (WGS) entry which is preliminary data.</text>
</comment>
<dbReference type="PANTHER" id="PTHR43806:SF11">
    <property type="entry name" value="CEREVISIN-RELATED"/>
    <property type="match status" value="1"/>
</dbReference>
<gene>
    <name evidence="8" type="ORF">RDB_LOCUS105496</name>
</gene>
<accession>A0A8H3HG97</accession>
<comment type="similarity">
    <text evidence="1 5">Belongs to the peptidase S8 family.</text>
</comment>